<dbReference type="OrthoDB" id="1113847at2"/>
<dbReference type="Gene3D" id="2.40.160.10">
    <property type="entry name" value="Porin"/>
    <property type="match status" value="1"/>
</dbReference>
<dbReference type="RefSeq" id="WP_096432120.1">
    <property type="nucleotide sequence ID" value="NZ_AP018042.1"/>
</dbReference>
<gene>
    <name evidence="2" type="ORF">ALGA_3811</name>
</gene>
<name>A0A1Y1CQ53_9BACT</name>
<reference evidence="2 3" key="1">
    <citation type="journal article" date="2018" name="Mar. Genomics">
        <title>Complete genome sequence of Marinifilaceae bacterium strain SPP2, isolated from the Antarctic marine sediment.</title>
        <authorList>
            <person name="Watanabe M."/>
            <person name="Kojima H."/>
            <person name="Fukui M."/>
        </authorList>
    </citation>
    <scope>NUCLEOTIDE SEQUENCE [LARGE SCALE GENOMIC DNA]</scope>
    <source>
        <strain evidence="2 3">SPP2</strain>
    </source>
</reference>
<evidence type="ECO:0000313" key="3">
    <source>
        <dbReference type="Proteomes" id="UP000218267"/>
    </source>
</evidence>
<sequence length="369" mass="41955">MYKLLAALLCLLLINTKLVAQLAHQNDTLIIGGAFRYTYMNNSWDEEHQKTGGRAIFDVFIVNARGRIKDIEFAFENRYYAESFGGFMLRNAYVGLPLTNHLKLKLGMPRTPFGILPYTSNSFMFNMQYYLGFEDDADIGGLLEYTKGNYEAQLSFSKNSEDIFSQGNRRYAYDISKDNQEINTITGRTVYHFGKEMPIEIGVSGQYGGIYNKVSEENGDRWAGALHAVVQKSNWDLKAEVLIYKFLAKDSVKLDYIEMGAFAADYQVANQGVSYSVAIGYKIKINHLLLNDIKFYNDFSALDKSIAGFDSSYMNVTGCMIHTGPIYMLIDYVLAKNHPWIGENYTKALAEGGDTKWNRRFNINLGIYF</sequence>
<feature type="signal peptide" evidence="1">
    <location>
        <begin position="1"/>
        <end position="20"/>
    </location>
</feature>
<accession>A0A1Y1CQ53</accession>
<feature type="chain" id="PRO_5012824304" description="Porin" evidence="1">
    <location>
        <begin position="21"/>
        <end position="369"/>
    </location>
</feature>
<dbReference type="AlphaFoldDB" id="A0A1Y1CQ53"/>
<organism evidence="2 3">
    <name type="scientific">Labilibaculum antarcticum</name>
    <dbReference type="NCBI Taxonomy" id="1717717"/>
    <lineage>
        <taxon>Bacteria</taxon>
        <taxon>Pseudomonadati</taxon>
        <taxon>Bacteroidota</taxon>
        <taxon>Bacteroidia</taxon>
        <taxon>Marinilabiliales</taxon>
        <taxon>Marinifilaceae</taxon>
        <taxon>Labilibaculum</taxon>
    </lineage>
</organism>
<dbReference type="InterPro" id="IPR023614">
    <property type="entry name" value="Porin_dom_sf"/>
</dbReference>
<evidence type="ECO:0000256" key="1">
    <source>
        <dbReference type="SAM" id="SignalP"/>
    </source>
</evidence>
<proteinExistence type="predicted"/>
<evidence type="ECO:0008006" key="4">
    <source>
        <dbReference type="Google" id="ProtNLM"/>
    </source>
</evidence>
<dbReference type="SUPFAM" id="SSF56935">
    <property type="entry name" value="Porins"/>
    <property type="match status" value="1"/>
</dbReference>
<evidence type="ECO:0000313" key="2">
    <source>
        <dbReference type="EMBL" id="BAX82103.1"/>
    </source>
</evidence>
<dbReference type="EMBL" id="AP018042">
    <property type="protein sequence ID" value="BAX82103.1"/>
    <property type="molecule type" value="Genomic_DNA"/>
</dbReference>
<keyword evidence="1" id="KW-0732">Signal</keyword>
<dbReference type="Proteomes" id="UP000218267">
    <property type="component" value="Chromosome"/>
</dbReference>
<dbReference type="KEGG" id="mbas:ALGA_3811"/>
<reference evidence="3" key="2">
    <citation type="journal article" date="2020" name="Antonie Van Leeuwenhoek">
        <title>Labilibaculum antarcticum sp. nov., a novel facultative anaerobic, psychrotorelant bacterium isolated from marine sediment of Antarctica.</title>
        <authorList>
            <person name="Watanabe M."/>
            <person name="Kojima H."/>
            <person name="Fukui M."/>
        </authorList>
    </citation>
    <scope>NUCLEOTIDE SEQUENCE [LARGE SCALE GENOMIC DNA]</scope>
    <source>
        <strain evidence="3">SPP2</strain>
    </source>
</reference>
<keyword evidence="3" id="KW-1185">Reference proteome</keyword>
<protein>
    <recommendedName>
        <fullName evidence="4">Porin</fullName>
    </recommendedName>
</protein>